<sequence>MGEIQVNDWDGFRAILAQCNALHGQIAARRDAGAKVAAAAAAAADSEGGAAPVYEPSLTALGGCIDGCGTHVDAAAAAVSGVLAELEMVVNGMQGIDTGGAQEVQNV</sequence>
<gene>
    <name evidence="1" type="ORF">C5U48_02585</name>
</gene>
<keyword evidence="2" id="KW-1185">Reference proteome</keyword>
<dbReference type="EMBL" id="PUEV01000012">
    <property type="protein sequence ID" value="PQM53716.1"/>
    <property type="molecule type" value="Genomic_DNA"/>
</dbReference>
<reference evidence="1 2" key="1">
    <citation type="submission" date="2018-02" db="EMBL/GenBank/DDBJ databases">
        <title>Draft genome sequence of Mycobacterium virginiense isolated from mud of a swine farm in Japan.</title>
        <authorList>
            <person name="Ohya K."/>
        </authorList>
    </citation>
    <scope>NUCLEOTIDE SEQUENCE [LARGE SCALE GENOMIC DNA]</scope>
    <source>
        <strain evidence="1 2">GF75</strain>
    </source>
</reference>
<dbReference type="AlphaFoldDB" id="A0A9X7IR82"/>
<name>A0A9X7IR82_9MYCO</name>
<protein>
    <submittedName>
        <fullName evidence="1">Uncharacterized protein</fullName>
    </submittedName>
</protein>
<dbReference type="RefSeq" id="WP_105294532.1">
    <property type="nucleotide sequence ID" value="NZ_PUEV01000012.1"/>
</dbReference>
<accession>A0A9X7IR82</accession>
<proteinExistence type="predicted"/>
<evidence type="ECO:0000313" key="2">
    <source>
        <dbReference type="Proteomes" id="UP000237911"/>
    </source>
</evidence>
<organism evidence="1 2">
    <name type="scientific">Mycolicibacter virginiensis</name>
    <dbReference type="NCBI Taxonomy" id="1795032"/>
    <lineage>
        <taxon>Bacteria</taxon>
        <taxon>Bacillati</taxon>
        <taxon>Actinomycetota</taxon>
        <taxon>Actinomycetes</taxon>
        <taxon>Mycobacteriales</taxon>
        <taxon>Mycobacteriaceae</taxon>
        <taxon>Mycolicibacter</taxon>
    </lineage>
</organism>
<evidence type="ECO:0000313" key="1">
    <source>
        <dbReference type="EMBL" id="PQM53716.1"/>
    </source>
</evidence>
<comment type="caution">
    <text evidence="1">The sequence shown here is derived from an EMBL/GenBank/DDBJ whole genome shotgun (WGS) entry which is preliminary data.</text>
</comment>
<dbReference type="Proteomes" id="UP000237911">
    <property type="component" value="Unassembled WGS sequence"/>
</dbReference>